<reference evidence="11" key="1">
    <citation type="submission" date="2017-02" db="UniProtKB">
        <authorList>
            <consortium name="WormBaseParasite"/>
        </authorList>
    </citation>
    <scope>IDENTIFICATION</scope>
</reference>
<dbReference type="InterPro" id="IPR019542">
    <property type="entry name" value="Enhancer_polycomb-like_N"/>
</dbReference>
<keyword evidence="5 6" id="KW-0539">Nucleus</keyword>
<comment type="subcellular location">
    <subcellularLocation>
        <location evidence="1 6">Nucleus</location>
    </subcellularLocation>
</comment>
<name>A0A0R3TSX9_RODNA</name>
<evidence type="ECO:0000313" key="10">
    <source>
        <dbReference type="Proteomes" id="UP000278807"/>
    </source>
</evidence>
<gene>
    <name evidence="9" type="ORF">HNAJ_LOCUS10782</name>
</gene>
<evidence type="ECO:0000256" key="5">
    <source>
        <dbReference type="ARBA" id="ARBA00023242"/>
    </source>
</evidence>
<reference evidence="9 10" key="2">
    <citation type="submission" date="2018-11" db="EMBL/GenBank/DDBJ databases">
        <authorList>
            <consortium name="Pathogen Informatics"/>
        </authorList>
    </citation>
    <scope>NUCLEOTIDE SEQUENCE [LARGE SCALE GENOMIC DNA]</scope>
</reference>
<feature type="region of interest" description="Disordered" evidence="7">
    <location>
        <begin position="540"/>
        <end position="562"/>
    </location>
</feature>
<evidence type="ECO:0000256" key="7">
    <source>
        <dbReference type="SAM" id="MobiDB-lite"/>
    </source>
</evidence>
<dbReference type="Pfam" id="PF10513">
    <property type="entry name" value="EPL1"/>
    <property type="match status" value="1"/>
</dbReference>
<evidence type="ECO:0000256" key="3">
    <source>
        <dbReference type="ARBA" id="ARBA00023015"/>
    </source>
</evidence>
<evidence type="ECO:0000256" key="1">
    <source>
        <dbReference type="ARBA" id="ARBA00004123"/>
    </source>
</evidence>
<accession>A0A0R3TSX9</accession>
<organism evidence="11">
    <name type="scientific">Rodentolepis nana</name>
    <name type="common">Dwarf tapeworm</name>
    <name type="synonym">Hymenolepis nana</name>
    <dbReference type="NCBI Taxonomy" id="102285"/>
    <lineage>
        <taxon>Eukaryota</taxon>
        <taxon>Metazoa</taxon>
        <taxon>Spiralia</taxon>
        <taxon>Lophotrochozoa</taxon>
        <taxon>Platyhelminthes</taxon>
        <taxon>Cestoda</taxon>
        <taxon>Eucestoda</taxon>
        <taxon>Cyclophyllidea</taxon>
        <taxon>Hymenolepididae</taxon>
        <taxon>Rodentolepis</taxon>
    </lineage>
</organism>
<dbReference type="AlphaFoldDB" id="A0A0R3TSX9"/>
<evidence type="ECO:0000256" key="6">
    <source>
        <dbReference type="RuleBase" id="RU361124"/>
    </source>
</evidence>
<dbReference type="GO" id="GO:0035267">
    <property type="term" value="C:NuA4 histone acetyltransferase complex"/>
    <property type="evidence" value="ECO:0007669"/>
    <property type="project" value="InterPro"/>
</dbReference>
<comment type="similarity">
    <text evidence="2 6">Belongs to the enhancer of polycomb family.</text>
</comment>
<dbReference type="Proteomes" id="UP000278807">
    <property type="component" value="Unassembled WGS sequence"/>
</dbReference>
<keyword evidence="10" id="KW-1185">Reference proteome</keyword>
<dbReference type="GO" id="GO:0006357">
    <property type="term" value="P:regulation of transcription by RNA polymerase II"/>
    <property type="evidence" value="ECO:0007669"/>
    <property type="project" value="InterPro"/>
</dbReference>
<evidence type="ECO:0000313" key="11">
    <source>
        <dbReference type="WBParaSite" id="HNAJ_0001078701-mRNA-1"/>
    </source>
</evidence>
<dbReference type="GO" id="GO:0005634">
    <property type="term" value="C:nucleus"/>
    <property type="evidence" value="ECO:0007669"/>
    <property type="project" value="UniProtKB-SubCell"/>
</dbReference>
<evidence type="ECO:0000256" key="2">
    <source>
        <dbReference type="ARBA" id="ARBA00008035"/>
    </source>
</evidence>
<keyword evidence="3 6" id="KW-0805">Transcription regulation</keyword>
<dbReference type="InterPro" id="IPR024943">
    <property type="entry name" value="Enhancer_polycomb"/>
</dbReference>
<dbReference type="PANTHER" id="PTHR14898">
    <property type="entry name" value="ENHANCER OF POLYCOMB"/>
    <property type="match status" value="1"/>
</dbReference>
<proteinExistence type="inferred from homology"/>
<keyword evidence="4 6" id="KW-0804">Transcription</keyword>
<feature type="domain" description="Enhancer of polycomb-like N-terminal" evidence="8">
    <location>
        <begin position="7"/>
        <end position="147"/>
    </location>
</feature>
<dbReference type="EMBL" id="UZAE01013219">
    <property type="protein sequence ID" value="VDO08775.1"/>
    <property type="molecule type" value="Genomic_DNA"/>
</dbReference>
<dbReference type="STRING" id="102285.A0A0R3TSX9"/>
<evidence type="ECO:0000256" key="4">
    <source>
        <dbReference type="ARBA" id="ARBA00023163"/>
    </source>
</evidence>
<protein>
    <recommendedName>
        <fullName evidence="6">Enhancer of polycomb-like protein</fullName>
    </recommendedName>
</protein>
<dbReference type="OrthoDB" id="435275at2759"/>
<feature type="region of interest" description="Disordered" evidence="7">
    <location>
        <begin position="583"/>
        <end position="602"/>
    </location>
</feature>
<dbReference type="WBParaSite" id="HNAJ_0001078701-mRNA-1">
    <property type="protein sequence ID" value="HNAJ_0001078701-mRNA-1"/>
    <property type="gene ID" value="HNAJ_0001078701"/>
</dbReference>
<evidence type="ECO:0000259" key="8">
    <source>
        <dbReference type="Pfam" id="PF10513"/>
    </source>
</evidence>
<evidence type="ECO:0000313" key="9">
    <source>
        <dbReference type="EMBL" id="VDO08775.1"/>
    </source>
</evidence>
<sequence>MSKVSFRTRQIDYNRTLSIIRYDSQQYQELGEGAFVSRGVPTVPSGMEREEENEHHFIEVLQAMQRQKTSEVSIPVPEIIEMNEEYESTYTADFAIPDNLIHVCTAFLNDDEQIEYDMDAEDERWLSRSGLDLTPSGFEYMIERMERNCSQKKWLTLDDVKHILQDFSMRDIIAVYDYWLEKRLRHPKPLIPMILQEKKDGSTNDAYVAFRRRTERMQTRKNRKNEEYSYERMLIFQLINHKGKKIPKRIVEREMCKADLIDIDRQMFKLRYQSEDWDGSLLEESNAIASRSPRSFTVEYADKHLMSRKRKSSPRSYLRTPFDNVEVAEPKDKEVELFPFIRLPGCKYQKPMNYEADEGAGGGYSLSQVERVHRSVRYRHTGYMRQRFGRGGRRRIDRMQLSPATVDTNRYLPNSSSQSQPEIQVVELQHFPSSGISLPHRCNDSTLNATPLSRIHPSLSTPSFTSFDSFLRGLSKDQLAHYLKCLMNGNCLVSAADSRPAHRNSIYSSPVQKISDSVDASPSPSYQKLEGKQLTVVSKPNYRSTTGGSNHRLSVNSNSDNNVGAPLQPAVASAKGRIVPMPLTNGRGSANSSPKKALVNGGGTSPYIDGNLTRLPATTTPVRKSSALATMVKNSNSHHEDGTTAASTDGKSIIHPVVYNV</sequence>